<evidence type="ECO:0000259" key="6">
    <source>
        <dbReference type="Pfam" id="PF12698"/>
    </source>
</evidence>
<evidence type="ECO:0000313" key="8">
    <source>
        <dbReference type="Proteomes" id="UP000184512"/>
    </source>
</evidence>
<keyword evidence="3 5" id="KW-1133">Transmembrane helix</keyword>
<evidence type="ECO:0000313" key="7">
    <source>
        <dbReference type="EMBL" id="SHI40244.1"/>
    </source>
</evidence>
<feature type="transmembrane region" description="Helical" evidence="5">
    <location>
        <begin position="253"/>
        <end position="281"/>
    </location>
</feature>
<keyword evidence="8" id="KW-1185">Reference proteome</keyword>
<dbReference type="Proteomes" id="UP000184512">
    <property type="component" value="Unassembled WGS sequence"/>
</dbReference>
<feature type="transmembrane region" description="Helical" evidence="5">
    <location>
        <begin position="31"/>
        <end position="53"/>
    </location>
</feature>
<evidence type="ECO:0000256" key="5">
    <source>
        <dbReference type="SAM" id="Phobius"/>
    </source>
</evidence>
<dbReference type="OrthoDB" id="3268959at2"/>
<reference evidence="7 8" key="1">
    <citation type="submission" date="2016-11" db="EMBL/GenBank/DDBJ databases">
        <authorList>
            <person name="Jaros S."/>
            <person name="Januszkiewicz K."/>
            <person name="Wedrychowicz H."/>
        </authorList>
    </citation>
    <scope>NUCLEOTIDE SEQUENCE [LARGE SCALE GENOMIC DNA]</scope>
    <source>
        <strain evidence="7 8">DSM 12906</strain>
    </source>
</reference>
<comment type="subcellular location">
    <subcellularLocation>
        <location evidence="1">Membrane</location>
        <topology evidence="1">Multi-pass membrane protein</topology>
    </subcellularLocation>
</comment>
<feature type="transmembrane region" description="Helical" evidence="5">
    <location>
        <begin position="302"/>
        <end position="326"/>
    </location>
</feature>
<accession>A0A1M6AUQ9</accession>
<dbReference type="STRING" id="1123357.SAMN02745244_00286"/>
<dbReference type="GO" id="GO:0140359">
    <property type="term" value="F:ABC-type transporter activity"/>
    <property type="evidence" value="ECO:0007669"/>
    <property type="project" value="InterPro"/>
</dbReference>
<organism evidence="7 8">
    <name type="scientific">Tessaracoccus bendigoensis DSM 12906</name>
    <dbReference type="NCBI Taxonomy" id="1123357"/>
    <lineage>
        <taxon>Bacteria</taxon>
        <taxon>Bacillati</taxon>
        <taxon>Actinomycetota</taxon>
        <taxon>Actinomycetes</taxon>
        <taxon>Propionibacteriales</taxon>
        <taxon>Propionibacteriaceae</taxon>
        <taxon>Tessaracoccus</taxon>
    </lineage>
</organism>
<protein>
    <submittedName>
        <fullName evidence="7">ABC-2 type transport system permease protein</fullName>
    </submittedName>
</protein>
<dbReference type="RefSeq" id="WP_073185737.1">
    <property type="nucleotide sequence ID" value="NZ_FQZG01000005.1"/>
</dbReference>
<dbReference type="EMBL" id="FQZG01000005">
    <property type="protein sequence ID" value="SHI40244.1"/>
    <property type="molecule type" value="Genomic_DNA"/>
</dbReference>
<dbReference type="AlphaFoldDB" id="A0A1M6AUQ9"/>
<evidence type="ECO:0000256" key="4">
    <source>
        <dbReference type="ARBA" id="ARBA00023136"/>
    </source>
</evidence>
<feature type="transmembrane region" description="Helical" evidence="5">
    <location>
        <begin position="223"/>
        <end position="247"/>
    </location>
</feature>
<evidence type="ECO:0000256" key="1">
    <source>
        <dbReference type="ARBA" id="ARBA00004141"/>
    </source>
</evidence>
<dbReference type="GO" id="GO:0016020">
    <property type="term" value="C:membrane"/>
    <property type="evidence" value="ECO:0007669"/>
    <property type="project" value="UniProtKB-SubCell"/>
</dbReference>
<keyword evidence="2 5" id="KW-0812">Transmembrane</keyword>
<name>A0A1M6AUQ9_9ACTN</name>
<dbReference type="InterPro" id="IPR013525">
    <property type="entry name" value="ABC2_TM"/>
</dbReference>
<feature type="transmembrane region" description="Helical" evidence="5">
    <location>
        <begin position="346"/>
        <end position="368"/>
    </location>
</feature>
<sequence>MTHQPIPERRVKAAWLIVARREIIAQLTDKAFWIGTLSTLAIIVLSFLVVGLMGGETSPSKVAVSTDTAEAVVTQATRTGGNVAAVRVDDDLLRTTVEDGEADAALSYTESDGWLLAVKNLSDAPDLAEAVRTVQIESNSVALGVDAGEVLAGTTLTTVPLDGDDGTALAIIVATFAFSILFMLAAVTYGMQIAQSVVTEKESRIVEILAAAVPIRSLLIGKVVGNTLMALSQVILLVTVSLVGLSFTPYKPLIALVAPVAGWFVLFFLVGFAALACLWAAAGAMATRVQDLSQTTTPLMMVVMAAYMTGLFARGTVAEVLSYVPITSTVIMPGRLLSGEADWVNALLALFVAAAFMGLAIWIGALVYRRSLMQTNSVMSYRQLFSRTD</sequence>
<evidence type="ECO:0000256" key="2">
    <source>
        <dbReference type="ARBA" id="ARBA00022692"/>
    </source>
</evidence>
<feature type="transmembrane region" description="Helical" evidence="5">
    <location>
        <begin position="168"/>
        <end position="191"/>
    </location>
</feature>
<dbReference type="Pfam" id="PF12698">
    <property type="entry name" value="ABC2_membrane_3"/>
    <property type="match status" value="1"/>
</dbReference>
<proteinExistence type="predicted"/>
<keyword evidence="4 5" id="KW-0472">Membrane</keyword>
<feature type="domain" description="ABC-2 type transporter transmembrane" evidence="6">
    <location>
        <begin position="30"/>
        <end position="365"/>
    </location>
</feature>
<gene>
    <name evidence="7" type="ORF">SAMN02745244_00286</name>
</gene>
<evidence type="ECO:0000256" key="3">
    <source>
        <dbReference type="ARBA" id="ARBA00022989"/>
    </source>
</evidence>